<comment type="caution">
    <text evidence="3">The sequence shown here is derived from an EMBL/GenBank/DDBJ whole genome shotgun (WGS) entry which is preliminary data.</text>
</comment>
<evidence type="ECO:0000313" key="3">
    <source>
        <dbReference type="EMBL" id="TWR63511.1"/>
    </source>
</evidence>
<keyword evidence="4" id="KW-1185">Reference proteome</keyword>
<accession>A0A1H1GRQ5</accession>
<dbReference type="InterPro" id="IPR046883">
    <property type="entry name" value="T6SS_FHA_C"/>
</dbReference>
<organism evidence="3 5">
    <name type="scientific">Pseudomonas grimontii</name>
    <dbReference type="NCBI Taxonomy" id="129847"/>
    <lineage>
        <taxon>Bacteria</taxon>
        <taxon>Pseudomonadati</taxon>
        <taxon>Pseudomonadota</taxon>
        <taxon>Gammaproteobacteria</taxon>
        <taxon>Pseudomonadales</taxon>
        <taxon>Pseudomonadaceae</taxon>
        <taxon>Pseudomonas</taxon>
    </lineage>
</organism>
<proteinExistence type="predicted"/>
<dbReference type="RefSeq" id="WP_090403396.1">
    <property type="nucleotide sequence ID" value="NZ_FNKM01000002.1"/>
</dbReference>
<evidence type="ECO:0000313" key="5">
    <source>
        <dbReference type="Proteomes" id="UP000317267"/>
    </source>
</evidence>
<feature type="domain" description="FHA" evidence="1">
    <location>
        <begin position="26"/>
        <end position="76"/>
    </location>
</feature>
<dbReference type="Proteomes" id="UP000317267">
    <property type="component" value="Unassembled WGS sequence"/>
</dbReference>
<gene>
    <name evidence="3" type="primary">tagH</name>
    <name evidence="3" type="ORF">FIV39_22485</name>
    <name evidence="2" type="ORF">SAMN04490186_3683</name>
</gene>
<dbReference type="InterPro" id="IPR000253">
    <property type="entry name" value="FHA_dom"/>
</dbReference>
<dbReference type="CDD" id="cd00060">
    <property type="entry name" value="FHA"/>
    <property type="match status" value="1"/>
</dbReference>
<dbReference type="EMBL" id="VFES01000015">
    <property type="protein sequence ID" value="TWR63511.1"/>
    <property type="molecule type" value="Genomic_DNA"/>
</dbReference>
<dbReference type="EMBL" id="FNKM01000002">
    <property type="protein sequence ID" value="SDR15892.1"/>
    <property type="molecule type" value="Genomic_DNA"/>
</dbReference>
<evidence type="ECO:0000313" key="4">
    <source>
        <dbReference type="Proteomes" id="UP000198740"/>
    </source>
</evidence>
<dbReference type="PROSITE" id="PS50006">
    <property type="entry name" value="FHA_DOMAIN"/>
    <property type="match status" value="1"/>
</dbReference>
<dbReference type="AlphaFoldDB" id="A0A1H1GRQ5"/>
<dbReference type="Pfam" id="PF00498">
    <property type="entry name" value="FHA"/>
    <property type="match status" value="1"/>
</dbReference>
<evidence type="ECO:0000313" key="2">
    <source>
        <dbReference type="EMBL" id="SDR15892.1"/>
    </source>
</evidence>
<dbReference type="Proteomes" id="UP000198740">
    <property type="component" value="Unassembled WGS sequence"/>
</dbReference>
<reference evidence="2 4" key="1">
    <citation type="submission" date="2016-10" db="EMBL/GenBank/DDBJ databases">
        <authorList>
            <person name="Varghese N."/>
            <person name="Submissions S."/>
        </authorList>
    </citation>
    <scope>NUCLEOTIDE SEQUENCE [LARGE SCALE GENOMIC DNA]</scope>
    <source>
        <strain evidence="2 4">BS2976</strain>
    </source>
</reference>
<reference evidence="3 5" key="2">
    <citation type="submission" date="2019-06" db="EMBL/GenBank/DDBJ databases">
        <title>Pseudomonas bimorpha sp. nov. isolated from bovine raw milk and skim milk concentrate.</title>
        <authorList>
            <person name="Hofmann K."/>
            <person name="Huptas C."/>
            <person name="Doll E."/>
            <person name="Scherer S."/>
            <person name="Wenning M."/>
        </authorList>
    </citation>
    <scope>NUCLEOTIDE SEQUENCE [LARGE SCALE GENOMIC DNA]</scope>
    <source>
        <strain evidence="3 5">DSM 17515</strain>
    </source>
</reference>
<dbReference type="SUPFAM" id="SSF49879">
    <property type="entry name" value="SMAD/FHA domain"/>
    <property type="match status" value="1"/>
</dbReference>
<evidence type="ECO:0000259" key="1">
    <source>
        <dbReference type="PROSITE" id="PS50006"/>
    </source>
</evidence>
<dbReference type="OrthoDB" id="273564at2"/>
<sequence>MQLVFEVCNTGSSEPASCKTFDGVGGVIGRGTGCDWVIPDASRLLSSHHGLVSYRDGEYFFTDISSNGIGVSGSAERLCKGQARLISEGDVYQLGPVDIRARLIARATQNGRPVFFGNDTIPDDAFLVLDPLRAFDSAQAHGEASEDLEVLNPSAEREACALSHGLLERDHLIVPRWAEPVTAEASTQPVQVAAASRAPFWSQFAQAIGMPLDALDTQACEALAIKVAGLFRQTIEGLQQSLRTRDELNGELNLGWTVPALKHHNPLKDCTDTQAALTSLLGPVEPGQLSAEVAVAQALREMQIHQLALVVACRAAMRGAVAAFAPSHLLLCFERQNLPARFSTDGSHWRAYQRHYRRLIDEHPLGEQLLRNEFSNAYAEQVRLVATLHAAYPG</sequence>
<protein>
    <submittedName>
        <fullName evidence="2 3">FHA domain protein</fullName>
    </submittedName>
</protein>
<dbReference type="NCBIfam" id="TIGR03354">
    <property type="entry name" value="VI_FHA"/>
    <property type="match status" value="1"/>
</dbReference>
<dbReference type="Pfam" id="PF20232">
    <property type="entry name" value="T6SS_FHA_C"/>
    <property type="match status" value="1"/>
</dbReference>
<dbReference type="Gene3D" id="2.60.200.20">
    <property type="match status" value="1"/>
</dbReference>
<name>A0A1H1GRQ5_9PSED</name>
<dbReference type="InterPro" id="IPR017735">
    <property type="entry name" value="T6SS_FHA"/>
</dbReference>
<dbReference type="InterPro" id="IPR008984">
    <property type="entry name" value="SMAD_FHA_dom_sf"/>
</dbReference>